<feature type="domain" description="Glutamine amidotransferase" evidence="1">
    <location>
        <begin position="28"/>
        <end position="172"/>
    </location>
</feature>
<accession>A7I4Z1</accession>
<proteinExistence type="predicted"/>
<dbReference type="Pfam" id="PF00117">
    <property type="entry name" value="GATase"/>
    <property type="match status" value="1"/>
</dbReference>
<dbReference type="STRING" id="456442.Mboo_0280"/>
<dbReference type="AlphaFoldDB" id="A7I4Z1"/>
<organism evidence="2 3">
    <name type="scientific">Methanoregula boonei (strain DSM 21154 / JCM 14090 / 6A8)</name>
    <dbReference type="NCBI Taxonomy" id="456442"/>
    <lineage>
        <taxon>Archaea</taxon>
        <taxon>Methanobacteriati</taxon>
        <taxon>Methanobacteriota</taxon>
        <taxon>Stenosarchaea group</taxon>
        <taxon>Methanomicrobia</taxon>
        <taxon>Methanomicrobiales</taxon>
        <taxon>Methanoregulaceae</taxon>
        <taxon>Methanoregula</taxon>
    </lineage>
</organism>
<dbReference type="PANTHER" id="PTHR42695">
    <property type="entry name" value="GLUTAMINE AMIDOTRANSFERASE YLR126C-RELATED"/>
    <property type="match status" value="1"/>
</dbReference>
<dbReference type="InterPro" id="IPR029062">
    <property type="entry name" value="Class_I_gatase-like"/>
</dbReference>
<dbReference type="CDD" id="cd01741">
    <property type="entry name" value="GATase1_1"/>
    <property type="match status" value="1"/>
</dbReference>
<dbReference type="OrthoDB" id="7388at2157"/>
<keyword evidence="2" id="KW-0808">Transferase</keyword>
<dbReference type="GO" id="GO:0016740">
    <property type="term" value="F:transferase activity"/>
    <property type="evidence" value="ECO:0007669"/>
    <property type="project" value="UniProtKB-KW"/>
</dbReference>
<dbReference type="RefSeq" id="WP_011991290.1">
    <property type="nucleotide sequence ID" value="NC_009712.1"/>
</dbReference>
<dbReference type="Gene3D" id="3.40.50.880">
    <property type="match status" value="1"/>
</dbReference>
<evidence type="ECO:0000313" key="2">
    <source>
        <dbReference type="EMBL" id="ABS54802.1"/>
    </source>
</evidence>
<dbReference type="GeneID" id="5410302"/>
<protein>
    <submittedName>
        <fullName evidence="2">Glutamine amidotransferase class-I</fullName>
    </submittedName>
</protein>
<dbReference type="Proteomes" id="UP000002408">
    <property type="component" value="Chromosome"/>
</dbReference>
<dbReference type="GO" id="GO:0005829">
    <property type="term" value="C:cytosol"/>
    <property type="evidence" value="ECO:0007669"/>
    <property type="project" value="TreeGrafter"/>
</dbReference>
<reference evidence="3" key="1">
    <citation type="journal article" date="2015" name="Microbiology">
        <title>Genome of Methanoregula boonei 6A8 reveals adaptations to oligotrophic peatland environments.</title>
        <authorList>
            <person name="Braeuer S."/>
            <person name="Cadillo-Quiroz H."/>
            <person name="Kyrpides N."/>
            <person name="Woyke T."/>
            <person name="Goodwin L."/>
            <person name="Detter C."/>
            <person name="Podell S."/>
            <person name="Yavitt J.B."/>
            <person name="Zinder S.H."/>
        </authorList>
    </citation>
    <scope>NUCLEOTIDE SEQUENCE [LARGE SCALE GENOMIC DNA]</scope>
    <source>
        <strain evidence="3">DSM 21154 / JCM 14090 / 6A8</strain>
    </source>
</reference>
<dbReference type="InterPro" id="IPR044992">
    <property type="entry name" value="ChyE-like"/>
</dbReference>
<dbReference type="PROSITE" id="PS51273">
    <property type="entry name" value="GATASE_TYPE_1"/>
    <property type="match status" value="1"/>
</dbReference>
<dbReference type="HOGENOM" id="CLU_054974_3_1_2"/>
<evidence type="ECO:0000259" key="1">
    <source>
        <dbReference type="Pfam" id="PF00117"/>
    </source>
</evidence>
<keyword evidence="3" id="KW-1185">Reference proteome</keyword>
<sequence length="218" mass="24272">MITILRHGEHEPAGTIEDTLNAKNEPFTVIRLYESDPVPADPPERLIVLGGQMSVNDEREFPFLVDEKSLVKKAVARGSTVFGICLGAQMIAAACGKTVYAGEKELGWRTLTGCNSPGHRFFPGQFNVFHWHKETFDLPEGARLLATGTAVKNQAFMLNNALGVQFHTEVTKEIITFWAKDLGADERDLILKDSEEKLIENRILCDAIVSVFLAGWKW</sequence>
<dbReference type="SUPFAM" id="SSF52317">
    <property type="entry name" value="Class I glutamine amidotransferase-like"/>
    <property type="match status" value="1"/>
</dbReference>
<dbReference type="eggNOG" id="arCOG00090">
    <property type="taxonomic scope" value="Archaea"/>
</dbReference>
<dbReference type="EMBL" id="CP000780">
    <property type="protein sequence ID" value="ABS54802.1"/>
    <property type="molecule type" value="Genomic_DNA"/>
</dbReference>
<dbReference type="KEGG" id="mbn:Mboo_0280"/>
<name>A7I4Z1_METB6</name>
<dbReference type="InterPro" id="IPR017926">
    <property type="entry name" value="GATASE"/>
</dbReference>
<keyword evidence="2" id="KW-0315">Glutamine amidotransferase</keyword>
<gene>
    <name evidence="2" type="ordered locus">Mboo_0280</name>
</gene>
<dbReference type="PANTHER" id="PTHR42695:SF5">
    <property type="entry name" value="GLUTAMINE AMIDOTRANSFERASE YLR126C-RELATED"/>
    <property type="match status" value="1"/>
</dbReference>
<evidence type="ECO:0000313" key="3">
    <source>
        <dbReference type="Proteomes" id="UP000002408"/>
    </source>
</evidence>